<dbReference type="SUPFAM" id="SSF53448">
    <property type="entry name" value="Nucleotide-diphospho-sugar transferases"/>
    <property type="match status" value="1"/>
</dbReference>
<keyword evidence="2" id="KW-1185">Reference proteome</keyword>
<dbReference type="InterPro" id="IPR029044">
    <property type="entry name" value="Nucleotide-diphossugar_trans"/>
</dbReference>
<evidence type="ECO:0008006" key="3">
    <source>
        <dbReference type="Google" id="ProtNLM"/>
    </source>
</evidence>
<accession>A0ABR2HE23</accession>
<comment type="caution">
    <text evidence="1">The sequence shown here is derived from an EMBL/GenBank/DDBJ whole genome shotgun (WGS) entry which is preliminary data.</text>
</comment>
<evidence type="ECO:0000313" key="1">
    <source>
        <dbReference type="EMBL" id="KAK8845677.1"/>
    </source>
</evidence>
<proteinExistence type="predicted"/>
<dbReference type="EMBL" id="JAPFFF010000030">
    <property type="protein sequence ID" value="KAK8845677.1"/>
    <property type="molecule type" value="Genomic_DNA"/>
</dbReference>
<reference evidence="1 2" key="1">
    <citation type="submission" date="2024-04" db="EMBL/GenBank/DDBJ databases">
        <title>Tritrichomonas musculus Genome.</title>
        <authorList>
            <person name="Alves-Ferreira E."/>
            <person name="Grigg M."/>
            <person name="Lorenzi H."/>
            <person name="Galac M."/>
        </authorList>
    </citation>
    <scope>NUCLEOTIDE SEQUENCE [LARGE SCALE GENOMIC DNA]</scope>
    <source>
        <strain evidence="1 2">EAF2021</strain>
    </source>
</reference>
<name>A0ABR2HE23_9EUKA</name>
<protein>
    <recommendedName>
        <fullName evidence="3">Nucleotide-diphospho-sugar transferase domain-containing protein</fullName>
    </recommendedName>
</protein>
<dbReference type="Proteomes" id="UP001470230">
    <property type="component" value="Unassembled WGS sequence"/>
</dbReference>
<sequence length="194" mass="23333">MTCRWPNIIIVKLFLCDILPEVKKILYLDTDTVNAAPLDFLWLMDMTNKTIGVTERIQFGGGWVNSGVIFYNLENLRKQPTKLWECANQKECYIDDNWHTHCHTKEMKYIIPYRYNVEFASMYKLRRKPFQLYEERNAVFYHLKDKSQEIYKIKRRSDIKNMKVIQNVTDVYDALQKIYSIKNWVDSEIKKIDV</sequence>
<evidence type="ECO:0000313" key="2">
    <source>
        <dbReference type="Proteomes" id="UP001470230"/>
    </source>
</evidence>
<dbReference type="InterPro" id="IPR002495">
    <property type="entry name" value="Glyco_trans_8"/>
</dbReference>
<gene>
    <name evidence="1" type="ORF">M9Y10_020595</name>
</gene>
<organism evidence="1 2">
    <name type="scientific">Tritrichomonas musculus</name>
    <dbReference type="NCBI Taxonomy" id="1915356"/>
    <lineage>
        <taxon>Eukaryota</taxon>
        <taxon>Metamonada</taxon>
        <taxon>Parabasalia</taxon>
        <taxon>Tritrichomonadida</taxon>
        <taxon>Tritrichomonadidae</taxon>
        <taxon>Tritrichomonas</taxon>
    </lineage>
</organism>
<dbReference type="Pfam" id="PF01501">
    <property type="entry name" value="Glyco_transf_8"/>
    <property type="match status" value="1"/>
</dbReference>
<dbReference type="Gene3D" id="3.90.550.10">
    <property type="entry name" value="Spore Coat Polysaccharide Biosynthesis Protein SpsA, Chain A"/>
    <property type="match status" value="1"/>
</dbReference>